<proteinExistence type="predicted"/>
<reference evidence="2 3" key="1">
    <citation type="submission" date="2017-04" db="EMBL/GenBank/DDBJ databases">
        <title>A new member of the family Flavobacteriaceae isolated from ascidians.</title>
        <authorList>
            <person name="Chen L."/>
        </authorList>
    </citation>
    <scope>NUCLEOTIDE SEQUENCE [LARGE SCALE GENOMIC DNA]</scope>
    <source>
        <strain evidence="2 3">HQA918</strain>
    </source>
</reference>
<dbReference type="OrthoDB" id="9815940at2"/>
<dbReference type="PANTHER" id="PTHR38787:SF3">
    <property type="entry name" value="REGULATORY P DOMAIN-CONTAINING PROTEIN"/>
    <property type="match status" value="1"/>
</dbReference>
<dbReference type="NCBIfam" id="TIGR04312">
    <property type="entry name" value="choice_anch_B"/>
    <property type="match status" value="1"/>
</dbReference>
<dbReference type="RefSeq" id="WP_097441925.1">
    <property type="nucleotide sequence ID" value="NZ_NBWU01000001.1"/>
</dbReference>
<dbReference type="InterPro" id="IPR013211">
    <property type="entry name" value="LVIVD"/>
</dbReference>
<comment type="caution">
    <text evidence="2">The sequence shown here is derived from an EMBL/GenBank/DDBJ whole genome shotgun (WGS) entry which is preliminary data.</text>
</comment>
<dbReference type="PANTHER" id="PTHR38787">
    <property type="entry name" value="REGULATORY P DOMAIN-CONTAINING PROTEIN"/>
    <property type="match status" value="1"/>
</dbReference>
<dbReference type="GO" id="GO:0005576">
    <property type="term" value="C:extracellular region"/>
    <property type="evidence" value="ECO:0007669"/>
    <property type="project" value="TreeGrafter"/>
</dbReference>
<dbReference type="Proteomes" id="UP000219559">
    <property type="component" value="Unassembled WGS sequence"/>
</dbReference>
<dbReference type="EMBL" id="NBWU01000001">
    <property type="protein sequence ID" value="PCE66404.1"/>
    <property type="molecule type" value="Genomic_DNA"/>
</dbReference>
<name>A0A2A4GEG7_9FLAO</name>
<dbReference type="InterPro" id="IPR011048">
    <property type="entry name" value="Haem_d1_sf"/>
</dbReference>
<evidence type="ECO:0000256" key="1">
    <source>
        <dbReference type="SAM" id="SignalP"/>
    </source>
</evidence>
<gene>
    <name evidence="2" type="ORF">B7P33_03665</name>
</gene>
<dbReference type="AlphaFoldDB" id="A0A2A4GEG7"/>
<keyword evidence="3" id="KW-1185">Reference proteome</keyword>
<protein>
    <submittedName>
        <fullName evidence="2">Regulator</fullName>
    </submittedName>
</protein>
<organism evidence="2 3">
    <name type="scientific">Sediminicola luteus</name>
    <dbReference type="NCBI Taxonomy" id="319238"/>
    <lineage>
        <taxon>Bacteria</taxon>
        <taxon>Pseudomonadati</taxon>
        <taxon>Bacteroidota</taxon>
        <taxon>Flavobacteriia</taxon>
        <taxon>Flavobacteriales</taxon>
        <taxon>Flavobacteriaceae</taxon>
        <taxon>Sediminicola</taxon>
    </lineage>
</organism>
<keyword evidence="1" id="KW-0732">Signal</keyword>
<dbReference type="PROSITE" id="PS51257">
    <property type="entry name" value="PROKAR_LIPOPROTEIN"/>
    <property type="match status" value="1"/>
</dbReference>
<feature type="chain" id="PRO_5013150353" evidence="1">
    <location>
        <begin position="21"/>
        <end position="402"/>
    </location>
</feature>
<sequence>MRKQLVLLACLYLGVLGCSSDDDSDTGNGTPTEGTPCENGMAGNFPCNGIDLRSQIALSDFSAASANDIWGWKDPGSGKEYAIIGLDNGTAFVDISDDLNPVYLGKMPTATVNSSWRDVKVFKNHAFVVSEAAGHGLQVFDLGRLAAINNAPETLTADATFAGFGNAHNLMINEATGYAYVVGTDRQDQYKGGVHFIDVNDPKNPTAAGGYGGSAYTHDAQVVSYQGPDTDYQGKEIFIGANENRVVLVDVTDKSNPEQIASIQYDNIAYTHQGWFTEDQRYFILGDELDEVNFGLSSRTLVFDFSDLDKPVLDNTYLGKTSAIDHNGYVKGNAFYLANYTAGIRIMDISNGQLTERAHFDTYPNHDAPEFKGVWSVYPYFESGKIIVSDINSGLFVLRESN</sequence>
<dbReference type="SUPFAM" id="SSF51004">
    <property type="entry name" value="C-terminal (heme d1) domain of cytochrome cd1-nitrite reductase"/>
    <property type="match status" value="1"/>
</dbReference>
<dbReference type="InterPro" id="IPR027589">
    <property type="entry name" value="Choice_anch_B"/>
</dbReference>
<dbReference type="Pfam" id="PF08309">
    <property type="entry name" value="LVIVD"/>
    <property type="match status" value="2"/>
</dbReference>
<feature type="signal peptide" evidence="1">
    <location>
        <begin position="1"/>
        <end position="20"/>
    </location>
</feature>
<evidence type="ECO:0000313" key="3">
    <source>
        <dbReference type="Proteomes" id="UP000219559"/>
    </source>
</evidence>
<evidence type="ECO:0000313" key="2">
    <source>
        <dbReference type="EMBL" id="PCE66404.1"/>
    </source>
</evidence>
<accession>A0A2A4GEG7</accession>